<keyword evidence="6" id="KW-0808">Transferase</keyword>
<evidence type="ECO:0000256" key="7">
    <source>
        <dbReference type="ARBA" id="ARBA00022756"/>
    </source>
</evidence>
<accession>A0A318MXI7</accession>
<dbReference type="InterPro" id="IPR015422">
    <property type="entry name" value="PyrdxlP-dep_Trfase_small"/>
</dbReference>
<evidence type="ECO:0000256" key="2">
    <source>
        <dbReference type="ARBA" id="ARBA00004746"/>
    </source>
</evidence>
<dbReference type="InterPro" id="IPR001917">
    <property type="entry name" value="Aminotrans_II_pyridoxalP_BS"/>
</dbReference>
<evidence type="ECO:0000256" key="1">
    <source>
        <dbReference type="ARBA" id="ARBA00001933"/>
    </source>
</evidence>
<keyword evidence="8 12" id="KW-0663">Pyridoxal phosphate</keyword>
<dbReference type="RefSeq" id="WP_110438034.1">
    <property type="nucleotide sequence ID" value="NZ_CP046393.1"/>
</dbReference>
<proteinExistence type="inferred from homology"/>
<dbReference type="Gene3D" id="3.40.640.10">
    <property type="entry name" value="Type I PLP-dependent aspartate aminotransferase-like (Major domain)"/>
    <property type="match status" value="1"/>
</dbReference>
<dbReference type="Proteomes" id="UP000247565">
    <property type="component" value="Unassembled WGS sequence"/>
</dbReference>
<dbReference type="GO" id="GO:0009102">
    <property type="term" value="P:biotin biosynthetic process"/>
    <property type="evidence" value="ECO:0007669"/>
    <property type="project" value="UniProtKB-KW"/>
</dbReference>
<dbReference type="Gene3D" id="3.90.1150.10">
    <property type="entry name" value="Aspartate Aminotransferase, domain 1"/>
    <property type="match status" value="1"/>
</dbReference>
<protein>
    <recommendedName>
        <fullName evidence="5">8-amino-7-oxononanoate synthase</fullName>
        <ecNumber evidence="5">2.3.1.47</ecNumber>
    </recommendedName>
    <alternativeName>
        <fullName evidence="9">7-keto-8-amino-pelargonic acid synthase</fullName>
    </alternativeName>
    <alternativeName>
        <fullName evidence="10">8-amino-7-ketopelargonate synthase</fullName>
    </alternativeName>
</protein>
<comment type="caution">
    <text evidence="14">The sequence shown here is derived from an EMBL/GenBank/DDBJ whole genome shotgun (WGS) entry which is preliminary data.</text>
</comment>
<comment type="similarity">
    <text evidence="3">Belongs to the class-II pyridoxal-phosphate-dependent aminotransferase family. BioF subfamily.</text>
</comment>
<dbReference type="GO" id="GO:0030170">
    <property type="term" value="F:pyridoxal phosphate binding"/>
    <property type="evidence" value="ECO:0007669"/>
    <property type="project" value="InterPro"/>
</dbReference>
<sequence>MNRFDIFFAWELDKRAKEDLKRELPTFEIIDSLHIKNKGKSYINFSSNDYLGLSNNANLKIKGEEFLRQYGTGSGASRLITSNASYYGKIEEKLANFLGTEAALIFPSGWQANVGVVASLIENFPKPVWVFTDKLNHASLHYGCKAGQVKQIRFSHNDLDHLQTRLKKIEGEKGSRIILTETIFSMDGDVCDLKRLRSVADQFNAFLFLDDAHATGIFGSKGEGLAPAFADLTMGTFSKAWGSFGAYIAGSRDLCEWLVNFCSAFIHTTALPAAVIGSIEAALELMPSLTNQRAFLVKQSEKVRKQLESLGYQCGQSISHIIPIIVGSPIKAQLIANALKEKNIWITPIRPPTVPFHGSRLRLTLSAGHREDEIEYLLKSFHSIDLISIH</sequence>
<evidence type="ECO:0000313" key="14">
    <source>
        <dbReference type="EMBL" id="PXZ01515.1"/>
    </source>
</evidence>
<feature type="domain" description="Aminotransferase class I/classII large" evidence="13">
    <location>
        <begin position="42"/>
        <end position="380"/>
    </location>
</feature>
<dbReference type="Pfam" id="PF00155">
    <property type="entry name" value="Aminotran_1_2"/>
    <property type="match status" value="1"/>
</dbReference>
<dbReference type="PANTHER" id="PTHR13693:SF100">
    <property type="entry name" value="8-AMINO-7-OXONONANOATE SYNTHASE"/>
    <property type="match status" value="1"/>
</dbReference>
<evidence type="ECO:0000256" key="3">
    <source>
        <dbReference type="ARBA" id="ARBA00010008"/>
    </source>
</evidence>
<dbReference type="PANTHER" id="PTHR13693">
    <property type="entry name" value="CLASS II AMINOTRANSFERASE/8-AMINO-7-OXONONANOATE SYNTHASE"/>
    <property type="match status" value="1"/>
</dbReference>
<name>A0A318MXI7_9PROT</name>
<evidence type="ECO:0000256" key="9">
    <source>
        <dbReference type="ARBA" id="ARBA00032610"/>
    </source>
</evidence>
<evidence type="ECO:0000256" key="10">
    <source>
        <dbReference type="ARBA" id="ARBA00033381"/>
    </source>
</evidence>
<comment type="pathway">
    <text evidence="2">Cofactor biosynthesis; biotin biosynthesis.</text>
</comment>
<comment type="cofactor">
    <cofactor evidence="1 12">
        <name>pyridoxal 5'-phosphate</name>
        <dbReference type="ChEBI" id="CHEBI:597326"/>
    </cofactor>
</comment>
<dbReference type="EC" id="2.3.1.47" evidence="5"/>
<organism evidence="14 15">
    <name type="scientific">Commensalibacter melissae</name>
    <dbReference type="NCBI Taxonomy" id="2070537"/>
    <lineage>
        <taxon>Bacteria</taxon>
        <taxon>Pseudomonadati</taxon>
        <taxon>Pseudomonadota</taxon>
        <taxon>Alphaproteobacteria</taxon>
        <taxon>Acetobacterales</taxon>
        <taxon>Acetobacteraceae</taxon>
    </lineage>
</organism>
<evidence type="ECO:0000256" key="12">
    <source>
        <dbReference type="RuleBase" id="RU003693"/>
    </source>
</evidence>
<evidence type="ECO:0000256" key="11">
    <source>
        <dbReference type="ARBA" id="ARBA00047715"/>
    </source>
</evidence>
<gene>
    <name evidence="14" type="ORF">DK869_00430</name>
</gene>
<dbReference type="GO" id="GO:0008710">
    <property type="term" value="F:8-amino-7-oxononanoate synthase activity"/>
    <property type="evidence" value="ECO:0007669"/>
    <property type="project" value="UniProtKB-EC"/>
</dbReference>
<evidence type="ECO:0000259" key="13">
    <source>
        <dbReference type="Pfam" id="PF00155"/>
    </source>
</evidence>
<dbReference type="PROSITE" id="PS00599">
    <property type="entry name" value="AA_TRANSFER_CLASS_2"/>
    <property type="match status" value="1"/>
</dbReference>
<evidence type="ECO:0000313" key="15">
    <source>
        <dbReference type="Proteomes" id="UP000247565"/>
    </source>
</evidence>
<comment type="subunit">
    <text evidence="4">Homodimer.</text>
</comment>
<evidence type="ECO:0000256" key="8">
    <source>
        <dbReference type="ARBA" id="ARBA00022898"/>
    </source>
</evidence>
<dbReference type="InterPro" id="IPR004839">
    <property type="entry name" value="Aminotransferase_I/II_large"/>
</dbReference>
<dbReference type="InterPro" id="IPR015424">
    <property type="entry name" value="PyrdxlP-dep_Trfase"/>
</dbReference>
<keyword evidence="15" id="KW-1185">Reference proteome</keyword>
<keyword evidence="7" id="KW-0093">Biotin biosynthesis</keyword>
<dbReference type="EMBL" id="QGLT01000001">
    <property type="protein sequence ID" value="PXZ01515.1"/>
    <property type="molecule type" value="Genomic_DNA"/>
</dbReference>
<dbReference type="AlphaFoldDB" id="A0A318MXI7"/>
<dbReference type="InterPro" id="IPR050087">
    <property type="entry name" value="AON_synthase_class-II"/>
</dbReference>
<dbReference type="SUPFAM" id="SSF53383">
    <property type="entry name" value="PLP-dependent transferases"/>
    <property type="match status" value="1"/>
</dbReference>
<dbReference type="OrthoDB" id="9807157at2"/>
<dbReference type="InterPro" id="IPR015421">
    <property type="entry name" value="PyrdxlP-dep_Trfase_major"/>
</dbReference>
<comment type="catalytic activity">
    <reaction evidence="11">
        <text>6-carboxyhexanoyl-[ACP] + L-alanine + H(+) = (8S)-8-amino-7-oxononanoate + holo-[ACP] + CO2</text>
        <dbReference type="Rhea" id="RHEA:42288"/>
        <dbReference type="Rhea" id="RHEA-COMP:9685"/>
        <dbReference type="Rhea" id="RHEA-COMP:9955"/>
        <dbReference type="ChEBI" id="CHEBI:15378"/>
        <dbReference type="ChEBI" id="CHEBI:16526"/>
        <dbReference type="ChEBI" id="CHEBI:57972"/>
        <dbReference type="ChEBI" id="CHEBI:64479"/>
        <dbReference type="ChEBI" id="CHEBI:78846"/>
        <dbReference type="ChEBI" id="CHEBI:149468"/>
        <dbReference type="EC" id="2.3.1.47"/>
    </reaction>
</comment>
<evidence type="ECO:0000256" key="4">
    <source>
        <dbReference type="ARBA" id="ARBA00011738"/>
    </source>
</evidence>
<evidence type="ECO:0000256" key="5">
    <source>
        <dbReference type="ARBA" id="ARBA00013187"/>
    </source>
</evidence>
<reference evidence="14 15" key="1">
    <citation type="submission" date="2018-05" db="EMBL/GenBank/DDBJ databases">
        <title>Reference genomes for bee gut microbiota database.</title>
        <authorList>
            <person name="Ellegaard K.M."/>
        </authorList>
    </citation>
    <scope>NUCLEOTIDE SEQUENCE [LARGE SCALE GENOMIC DNA]</scope>
    <source>
        <strain evidence="14 15">ESL0284</strain>
    </source>
</reference>
<evidence type="ECO:0000256" key="6">
    <source>
        <dbReference type="ARBA" id="ARBA00022679"/>
    </source>
</evidence>